<dbReference type="Proteomes" id="UP000187404">
    <property type="component" value="Unassembled WGS sequence"/>
</dbReference>
<dbReference type="RefSeq" id="WP_075714152.1">
    <property type="nucleotide sequence ID" value="NZ_MJIE01000001.1"/>
</dbReference>
<keyword evidence="4 9" id="KW-0055">Arginine biosynthesis</keyword>
<feature type="domain" description="Arginosuccinate synthase-like N-terminal" evidence="10">
    <location>
        <begin position="5"/>
        <end position="166"/>
    </location>
</feature>
<keyword evidence="9" id="KW-0963">Cytoplasm</keyword>
<evidence type="ECO:0000313" key="12">
    <source>
        <dbReference type="EMBL" id="OLR56482.1"/>
    </source>
</evidence>
<dbReference type="NCBIfam" id="NF001770">
    <property type="entry name" value="PRK00509.1"/>
    <property type="match status" value="1"/>
</dbReference>
<accession>A0A1Q9JJU5</accession>
<organism evidence="12 13">
    <name type="scientific">Hornefia porci</name>
    <dbReference type="NCBI Taxonomy" id="2652292"/>
    <lineage>
        <taxon>Bacteria</taxon>
        <taxon>Bacillati</taxon>
        <taxon>Bacillota</taxon>
        <taxon>Clostridia</taxon>
        <taxon>Peptostreptococcales</taxon>
        <taxon>Anaerovoracaceae</taxon>
        <taxon>Hornefia</taxon>
    </lineage>
</organism>
<evidence type="ECO:0000256" key="8">
    <source>
        <dbReference type="ARBA" id="ARBA00022840"/>
    </source>
</evidence>
<dbReference type="SUPFAM" id="SSF69864">
    <property type="entry name" value="Argininosuccinate synthetase, C-terminal domain"/>
    <property type="match status" value="1"/>
</dbReference>
<dbReference type="FunFam" id="3.40.50.620:FF:000019">
    <property type="entry name" value="Argininosuccinate synthase"/>
    <property type="match status" value="1"/>
</dbReference>
<dbReference type="Pfam" id="PF20979">
    <property type="entry name" value="Arginosuc_syn_C"/>
    <property type="match status" value="1"/>
</dbReference>
<dbReference type="HAMAP" id="MF_00005">
    <property type="entry name" value="Arg_succ_synth_type1"/>
    <property type="match status" value="1"/>
</dbReference>
<dbReference type="PROSITE" id="PS00564">
    <property type="entry name" value="ARGININOSUCCIN_SYN_1"/>
    <property type="match status" value="1"/>
</dbReference>
<dbReference type="InterPro" id="IPR014729">
    <property type="entry name" value="Rossmann-like_a/b/a_fold"/>
</dbReference>
<evidence type="ECO:0000259" key="10">
    <source>
        <dbReference type="Pfam" id="PF00764"/>
    </source>
</evidence>
<dbReference type="Gene3D" id="3.90.1260.10">
    <property type="entry name" value="Argininosuccinate synthetase, chain A, domain 2"/>
    <property type="match status" value="1"/>
</dbReference>
<dbReference type="Gene3D" id="1.20.5.470">
    <property type="entry name" value="Single helix bin"/>
    <property type="match status" value="1"/>
</dbReference>
<dbReference type="PANTHER" id="PTHR11587:SF2">
    <property type="entry name" value="ARGININOSUCCINATE SYNTHASE"/>
    <property type="match status" value="1"/>
</dbReference>
<dbReference type="PROSITE" id="PS00565">
    <property type="entry name" value="ARGININOSUCCIN_SYN_2"/>
    <property type="match status" value="1"/>
</dbReference>
<dbReference type="GO" id="GO:0005737">
    <property type="term" value="C:cytoplasm"/>
    <property type="evidence" value="ECO:0007669"/>
    <property type="project" value="UniProtKB-SubCell"/>
</dbReference>
<reference evidence="12 13" key="1">
    <citation type="journal article" date="2016" name="Appl. Environ. Microbiol.">
        <title>Function and Phylogeny of Bacterial Butyryl Coenzyme A:Acetate Transferases and Their Diversity in the Proximal Colon of Swine.</title>
        <authorList>
            <person name="Trachsel J."/>
            <person name="Bayles D.O."/>
            <person name="Looft T."/>
            <person name="Levine U.Y."/>
            <person name="Allen H.K."/>
        </authorList>
    </citation>
    <scope>NUCLEOTIDE SEQUENCE [LARGE SCALE GENOMIC DNA]</scope>
    <source>
        <strain evidence="12 13">68-3-10</strain>
    </source>
</reference>
<feature type="domain" description="Arginosuccinate synthase C-terminal" evidence="11">
    <location>
        <begin position="175"/>
        <end position="392"/>
    </location>
</feature>
<feature type="binding site" evidence="9">
    <location>
        <position position="87"/>
    </location>
    <ligand>
        <name>L-citrulline</name>
        <dbReference type="ChEBI" id="CHEBI:57743"/>
    </ligand>
</feature>
<evidence type="ECO:0000256" key="3">
    <source>
        <dbReference type="ARBA" id="ARBA00012286"/>
    </source>
</evidence>
<dbReference type="GO" id="GO:0000050">
    <property type="term" value="P:urea cycle"/>
    <property type="evidence" value="ECO:0007669"/>
    <property type="project" value="TreeGrafter"/>
</dbReference>
<feature type="binding site" evidence="9">
    <location>
        <position position="117"/>
    </location>
    <ligand>
        <name>ATP</name>
        <dbReference type="ChEBI" id="CHEBI:30616"/>
    </ligand>
</feature>
<dbReference type="FunFam" id="3.90.1260.10:FF:000007">
    <property type="entry name" value="Argininosuccinate synthase"/>
    <property type="match status" value="1"/>
</dbReference>
<sequence>MSKEKVVLAYSGGLDTSVILKWLIKEFDYEVIAACCNAGQGEDFDAIEKKAIATGASKAVTIDIREEFITDYIYPTLKAGAIYEGDYLLGTSMARPLMAQKLVELAVDEGAFIICHGCTGKGNDQVRFETAIKAINPAMQIIAPWRTWDFQSREDLIEYAHQNNIPIEQTTEKIYSRDENIWHISHEGGELENPWNEHKKTIHVLSCEPEDAPDEPEYVTISFEKGEPVAIDGEKLGPIELLTRLNEMGSRNAVGTIDIIENRLVGMKSRGVYETPGGTILYQAHRDLEKLILDRDTMAYKAIVAQKFAELCYDGLWFTPLREAISAFVDKTQELMTGDVKMKLYKGTAWPVASRSPYSLYNEEFATFSADEVYDQSDAEGFINLWSLPLKIRAIQKQSLEGVPAAQKAKFDKKIIKGGDFKQ</sequence>
<comment type="subunit">
    <text evidence="2 9">Homotetramer.</text>
</comment>
<feature type="binding site" evidence="9">
    <location>
        <position position="127"/>
    </location>
    <ligand>
        <name>L-citrulline</name>
        <dbReference type="ChEBI" id="CHEBI:57743"/>
    </ligand>
</feature>
<dbReference type="InterPro" id="IPR048268">
    <property type="entry name" value="Arginosuc_syn_C"/>
</dbReference>
<keyword evidence="7 9" id="KW-0547">Nucleotide-binding</keyword>
<protein>
    <recommendedName>
        <fullName evidence="3 9">Argininosuccinate synthase</fullName>
        <ecNumber evidence="3 9">6.3.4.5</ecNumber>
    </recommendedName>
    <alternativeName>
        <fullName evidence="9">Citrulline--aspartate ligase</fullName>
    </alternativeName>
</protein>
<dbReference type="EC" id="6.3.4.5" evidence="3 9"/>
<dbReference type="UniPathway" id="UPA00068">
    <property type="reaction ID" value="UER00113"/>
</dbReference>
<feature type="binding site" evidence="9">
    <location>
        <position position="261"/>
    </location>
    <ligand>
        <name>L-citrulline</name>
        <dbReference type="ChEBI" id="CHEBI:57743"/>
    </ligand>
</feature>
<dbReference type="InterPro" id="IPR023434">
    <property type="entry name" value="Arginosuc_synth_type_1_subfam"/>
</dbReference>
<gene>
    <name evidence="9" type="primary">argG</name>
    <name evidence="12" type="ORF">BHK98_10615</name>
</gene>
<feature type="binding site" evidence="9">
    <location>
        <position position="92"/>
    </location>
    <ligand>
        <name>L-citrulline</name>
        <dbReference type="ChEBI" id="CHEBI:57743"/>
    </ligand>
</feature>
<dbReference type="GO" id="GO:0000053">
    <property type="term" value="P:argininosuccinate metabolic process"/>
    <property type="evidence" value="ECO:0007669"/>
    <property type="project" value="TreeGrafter"/>
</dbReference>
<dbReference type="STRING" id="1261640.BHK98_10615"/>
<keyword evidence="6 9" id="KW-0028">Amino-acid biosynthesis</keyword>
<feature type="binding site" evidence="9">
    <location>
        <position position="176"/>
    </location>
    <ligand>
        <name>L-citrulline</name>
        <dbReference type="ChEBI" id="CHEBI:57743"/>
    </ligand>
</feature>
<comment type="pathway">
    <text evidence="1 9">Amino-acid biosynthesis; L-arginine biosynthesis; L-arginine from L-ornithine and carbamoyl phosphate: step 2/3.</text>
</comment>
<comment type="caution">
    <text evidence="12">The sequence shown here is derived from an EMBL/GenBank/DDBJ whole genome shotgun (WGS) entry which is preliminary data.</text>
</comment>
<dbReference type="Gene3D" id="3.40.50.620">
    <property type="entry name" value="HUPs"/>
    <property type="match status" value="1"/>
</dbReference>
<comment type="caution">
    <text evidence="9">Lacks conserved residue(s) required for the propagation of feature annotation.</text>
</comment>
<keyword evidence="13" id="KW-1185">Reference proteome</keyword>
<dbReference type="Pfam" id="PF00764">
    <property type="entry name" value="Arginosuc_synth"/>
    <property type="match status" value="1"/>
</dbReference>
<evidence type="ECO:0000256" key="7">
    <source>
        <dbReference type="ARBA" id="ARBA00022741"/>
    </source>
</evidence>
<dbReference type="GO" id="GO:0005524">
    <property type="term" value="F:ATP binding"/>
    <property type="evidence" value="ECO:0007669"/>
    <property type="project" value="UniProtKB-UniRule"/>
</dbReference>
<dbReference type="InterPro" id="IPR048267">
    <property type="entry name" value="Arginosuc_syn_N"/>
</dbReference>
<dbReference type="PANTHER" id="PTHR11587">
    <property type="entry name" value="ARGININOSUCCINATE SYNTHASE"/>
    <property type="match status" value="1"/>
</dbReference>
<evidence type="ECO:0000256" key="5">
    <source>
        <dbReference type="ARBA" id="ARBA00022598"/>
    </source>
</evidence>
<dbReference type="InterPro" id="IPR001518">
    <property type="entry name" value="Arginosuc_synth"/>
</dbReference>
<dbReference type="AlphaFoldDB" id="A0A1Q9JJU5"/>
<feature type="binding site" evidence="9">
    <location>
        <position position="185"/>
    </location>
    <ligand>
        <name>L-citrulline</name>
        <dbReference type="ChEBI" id="CHEBI:57743"/>
    </ligand>
</feature>
<evidence type="ECO:0000313" key="13">
    <source>
        <dbReference type="Proteomes" id="UP000187404"/>
    </source>
</evidence>
<feature type="binding site" evidence="9">
    <location>
        <position position="273"/>
    </location>
    <ligand>
        <name>L-citrulline</name>
        <dbReference type="ChEBI" id="CHEBI:57743"/>
    </ligand>
</feature>
<feature type="binding site" evidence="9">
    <location>
        <position position="123"/>
    </location>
    <ligand>
        <name>L-citrulline</name>
        <dbReference type="ChEBI" id="CHEBI:57743"/>
    </ligand>
</feature>
<dbReference type="NCBIfam" id="TIGR00032">
    <property type="entry name" value="argG"/>
    <property type="match status" value="1"/>
</dbReference>
<feature type="binding site" evidence="9">
    <location>
        <position position="123"/>
    </location>
    <ligand>
        <name>L-aspartate</name>
        <dbReference type="ChEBI" id="CHEBI:29991"/>
    </ligand>
</feature>
<evidence type="ECO:0000256" key="6">
    <source>
        <dbReference type="ARBA" id="ARBA00022605"/>
    </source>
</evidence>
<comment type="catalytic activity">
    <reaction evidence="9">
        <text>L-citrulline + L-aspartate + ATP = 2-(N(omega)-L-arginino)succinate + AMP + diphosphate + H(+)</text>
        <dbReference type="Rhea" id="RHEA:10932"/>
        <dbReference type="ChEBI" id="CHEBI:15378"/>
        <dbReference type="ChEBI" id="CHEBI:29991"/>
        <dbReference type="ChEBI" id="CHEBI:30616"/>
        <dbReference type="ChEBI" id="CHEBI:33019"/>
        <dbReference type="ChEBI" id="CHEBI:57472"/>
        <dbReference type="ChEBI" id="CHEBI:57743"/>
        <dbReference type="ChEBI" id="CHEBI:456215"/>
        <dbReference type="EC" id="6.3.4.5"/>
    </reaction>
</comment>
<evidence type="ECO:0000256" key="2">
    <source>
        <dbReference type="ARBA" id="ARBA00011881"/>
    </source>
</evidence>
<evidence type="ECO:0000259" key="11">
    <source>
        <dbReference type="Pfam" id="PF20979"/>
    </source>
</evidence>
<proteinExistence type="inferred from homology"/>
<dbReference type="OrthoDB" id="9801641at2"/>
<comment type="subcellular location">
    <subcellularLocation>
        <location evidence="9">Cytoplasm</location>
    </subcellularLocation>
</comment>
<feature type="binding site" evidence="9">
    <location>
        <begin position="9"/>
        <end position="17"/>
    </location>
    <ligand>
        <name>ATP</name>
        <dbReference type="ChEBI" id="CHEBI:30616"/>
    </ligand>
</feature>
<evidence type="ECO:0000256" key="4">
    <source>
        <dbReference type="ARBA" id="ARBA00022571"/>
    </source>
</evidence>
<dbReference type="InterPro" id="IPR024074">
    <property type="entry name" value="AS_cat/multimer_dom_body"/>
</dbReference>
<dbReference type="GO" id="GO:0004055">
    <property type="term" value="F:argininosuccinate synthase activity"/>
    <property type="evidence" value="ECO:0007669"/>
    <property type="project" value="UniProtKB-UniRule"/>
</dbReference>
<evidence type="ECO:0000256" key="1">
    <source>
        <dbReference type="ARBA" id="ARBA00004967"/>
    </source>
</evidence>
<dbReference type="CDD" id="cd01999">
    <property type="entry name" value="ASS"/>
    <property type="match status" value="1"/>
</dbReference>
<dbReference type="InterPro" id="IPR018223">
    <property type="entry name" value="Arginosuc_synth_CS"/>
</dbReference>
<comment type="similarity">
    <text evidence="9">Belongs to the argininosuccinate synthase family. Type 1 subfamily.</text>
</comment>
<name>A0A1Q9JJU5_9FIRM</name>
<evidence type="ECO:0000256" key="9">
    <source>
        <dbReference type="HAMAP-Rule" id="MF_00005"/>
    </source>
</evidence>
<feature type="binding site" evidence="9">
    <location>
        <position position="124"/>
    </location>
    <ligand>
        <name>L-aspartate</name>
        <dbReference type="ChEBI" id="CHEBI:29991"/>
    </ligand>
</feature>
<dbReference type="GO" id="GO:0006526">
    <property type="term" value="P:L-arginine biosynthetic process"/>
    <property type="evidence" value="ECO:0007669"/>
    <property type="project" value="UniProtKB-UniRule"/>
</dbReference>
<keyword evidence="5 9" id="KW-0436">Ligase</keyword>
<dbReference type="EMBL" id="MJIE01000001">
    <property type="protein sequence ID" value="OLR56482.1"/>
    <property type="molecule type" value="Genomic_DNA"/>
</dbReference>
<keyword evidence="8 9" id="KW-0067">ATP-binding</keyword>
<feature type="binding site" evidence="9">
    <location>
        <position position="119"/>
    </location>
    <ligand>
        <name>L-aspartate</name>
        <dbReference type="ChEBI" id="CHEBI:29991"/>
    </ligand>
</feature>
<dbReference type="SUPFAM" id="SSF52402">
    <property type="entry name" value="Adenine nucleotide alpha hydrolases-like"/>
    <property type="match status" value="1"/>
</dbReference>